<evidence type="ECO:0000256" key="4">
    <source>
        <dbReference type="ARBA" id="ARBA00023284"/>
    </source>
</evidence>
<proteinExistence type="predicted"/>
<evidence type="ECO:0000256" key="2">
    <source>
        <dbReference type="ARBA" id="ARBA00022982"/>
    </source>
</evidence>
<dbReference type="PROSITE" id="PS51354">
    <property type="entry name" value="GLUTAREDOXIN_2"/>
    <property type="match status" value="1"/>
</dbReference>
<dbReference type="InterPro" id="IPR011767">
    <property type="entry name" value="GLR_AS"/>
</dbReference>
<sequence>MPENTPKDWVTELIKKHKVVVFSKSYCPYCTRAKMALNTLNLKDVHVEELDSHPEMDKVQDYLEELTGARSVPRVFVNGAFYGDSSKTVKDVEDGSFMAHFKKTEL</sequence>
<dbReference type="Gene3D" id="3.40.30.10">
    <property type="entry name" value="Glutaredoxin"/>
    <property type="match status" value="1"/>
</dbReference>
<dbReference type="NCBIfam" id="TIGR02180">
    <property type="entry name" value="GRX_euk"/>
    <property type="match status" value="1"/>
</dbReference>
<keyword evidence="3" id="KW-1015">Disulfide bond</keyword>
<dbReference type="CDD" id="cd03419">
    <property type="entry name" value="GRX_GRXh_1_2_like"/>
    <property type="match status" value="1"/>
</dbReference>
<dbReference type="InterPro" id="IPR011899">
    <property type="entry name" value="Glutaredoxin_euk/vir"/>
</dbReference>
<dbReference type="PANTHER" id="PTHR45694:SF18">
    <property type="entry name" value="GLUTAREDOXIN-1-RELATED"/>
    <property type="match status" value="1"/>
</dbReference>
<dbReference type="GO" id="GO:0015038">
    <property type="term" value="F:glutathione disulfide oxidoreductase activity"/>
    <property type="evidence" value="ECO:0007669"/>
    <property type="project" value="TreeGrafter"/>
</dbReference>
<dbReference type="Pfam" id="PF00462">
    <property type="entry name" value="Glutaredoxin"/>
    <property type="match status" value="1"/>
</dbReference>
<dbReference type="InterPro" id="IPR036249">
    <property type="entry name" value="Thioredoxin-like_sf"/>
</dbReference>
<reference evidence="6" key="1">
    <citation type="submission" date="2022-07" db="EMBL/GenBank/DDBJ databases">
        <title>Evaluation of T. orientalis genome assembly methods using nanopore sequencing and analysis of variation between genomes.</title>
        <authorList>
            <person name="Yam J."/>
            <person name="Micallef M.L."/>
            <person name="Liu M."/>
            <person name="Djordjevic S.P."/>
            <person name="Bogema D.R."/>
            <person name="Jenkins C."/>
        </authorList>
    </citation>
    <scope>NUCLEOTIDE SEQUENCE</scope>
    <source>
        <strain evidence="6">Goon Nure</strain>
    </source>
</reference>
<evidence type="ECO:0000259" key="5">
    <source>
        <dbReference type="Pfam" id="PF00462"/>
    </source>
</evidence>
<dbReference type="AlphaFoldDB" id="A0A976M985"/>
<dbReference type="PROSITE" id="PS00195">
    <property type="entry name" value="GLUTAREDOXIN_1"/>
    <property type="match status" value="1"/>
</dbReference>
<evidence type="ECO:0000256" key="3">
    <source>
        <dbReference type="ARBA" id="ARBA00023157"/>
    </source>
</evidence>
<dbReference type="PANTHER" id="PTHR45694">
    <property type="entry name" value="GLUTAREDOXIN 2"/>
    <property type="match status" value="1"/>
</dbReference>
<feature type="domain" description="Glutaredoxin" evidence="5">
    <location>
        <begin position="19"/>
        <end position="81"/>
    </location>
</feature>
<dbReference type="PRINTS" id="PR00160">
    <property type="entry name" value="GLUTAREDOXIN"/>
</dbReference>
<dbReference type="GO" id="GO:0034599">
    <property type="term" value="P:cellular response to oxidative stress"/>
    <property type="evidence" value="ECO:0007669"/>
    <property type="project" value="TreeGrafter"/>
</dbReference>
<keyword evidence="1" id="KW-0813">Transport</keyword>
<dbReference type="Proteomes" id="UP000244811">
    <property type="component" value="Chromosome 1"/>
</dbReference>
<dbReference type="EMBL" id="CP056069">
    <property type="protein sequence ID" value="UKK00226.1"/>
    <property type="molecule type" value="Genomic_DNA"/>
</dbReference>
<evidence type="ECO:0000313" key="7">
    <source>
        <dbReference type="Proteomes" id="UP000244811"/>
    </source>
</evidence>
<dbReference type="InterPro" id="IPR002109">
    <property type="entry name" value="Glutaredoxin"/>
</dbReference>
<protein>
    <submittedName>
        <fullName evidence="6">Glutaredoxin</fullName>
    </submittedName>
</protein>
<keyword evidence="4" id="KW-0676">Redox-active center</keyword>
<evidence type="ECO:0000256" key="1">
    <source>
        <dbReference type="ARBA" id="ARBA00022448"/>
    </source>
</evidence>
<accession>A0A976M985</accession>
<dbReference type="GO" id="GO:0005737">
    <property type="term" value="C:cytoplasm"/>
    <property type="evidence" value="ECO:0007669"/>
    <property type="project" value="TreeGrafter"/>
</dbReference>
<gene>
    <name evidence="6" type="ORF">MACK_000296</name>
</gene>
<dbReference type="InterPro" id="IPR014025">
    <property type="entry name" value="Glutaredoxin_subgr"/>
</dbReference>
<name>A0A976M985_THEOR</name>
<dbReference type="SUPFAM" id="SSF52833">
    <property type="entry name" value="Thioredoxin-like"/>
    <property type="match status" value="1"/>
</dbReference>
<organism evidence="6 7">
    <name type="scientific">Theileria orientalis</name>
    <dbReference type="NCBI Taxonomy" id="68886"/>
    <lineage>
        <taxon>Eukaryota</taxon>
        <taxon>Sar</taxon>
        <taxon>Alveolata</taxon>
        <taxon>Apicomplexa</taxon>
        <taxon>Aconoidasida</taxon>
        <taxon>Piroplasmida</taxon>
        <taxon>Theileriidae</taxon>
        <taxon>Theileria</taxon>
    </lineage>
</organism>
<evidence type="ECO:0000313" key="6">
    <source>
        <dbReference type="EMBL" id="UKK00226.1"/>
    </source>
</evidence>
<keyword evidence="2" id="KW-0249">Electron transport</keyword>